<dbReference type="PANTHER" id="PTHR15180:SF1">
    <property type="entry name" value="GENERAL TRANSCRIPTION FACTOR 3C POLYPEPTIDE 1"/>
    <property type="match status" value="1"/>
</dbReference>
<reference evidence="5" key="1">
    <citation type="journal article" date="2009" name="Rice">
        <title>De Novo Next Generation Sequencing of Plant Genomes.</title>
        <authorList>
            <person name="Rounsley S."/>
            <person name="Marri P.R."/>
            <person name="Yu Y."/>
            <person name="He R."/>
            <person name="Sisneros N."/>
            <person name="Goicoechea J.L."/>
            <person name="Lee S.J."/>
            <person name="Angelova A."/>
            <person name="Kudrna D."/>
            <person name="Luo M."/>
            <person name="Affourtit J."/>
            <person name="Desany B."/>
            <person name="Knight J."/>
            <person name="Niazi F."/>
            <person name="Egholm M."/>
            <person name="Wing R.A."/>
        </authorList>
    </citation>
    <scope>NUCLEOTIDE SEQUENCE [LARGE SCALE GENOMIC DNA]</scope>
    <source>
        <strain evidence="5">cv. IRGC 105608</strain>
    </source>
</reference>
<organism evidence="5">
    <name type="scientific">Oryza barthii</name>
    <dbReference type="NCBI Taxonomy" id="65489"/>
    <lineage>
        <taxon>Eukaryota</taxon>
        <taxon>Viridiplantae</taxon>
        <taxon>Streptophyta</taxon>
        <taxon>Embryophyta</taxon>
        <taxon>Tracheophyta</taxon>
        <taxon>Spermatophyta</taxon>
        <taxon>Magnoliopsida</taxon>
        <taxon>Liliopsida</taxon>
        <taxon>Poales</taxon>
        <taxon>Poaceae</taxon>
        <taxon>BOP clade</taxon>
        <taxon>Oryzoideae</taxon>
        <taxon>Oryzeae</taxon>
        <taxon>Oryzinae</taxon>
        <taxon>Oryza</taxon>
    </lineage>
</organism>
<protein>
    <recommendedName>
        <fullName evidence="7">B-block binding subunit of TFIIIC domain-containing protein</fullName>
    </recommendedName>
</protein>
<dbReference type="GO" id="GO:0000127">
    <property type="term" value="C:transcription factor TFIIIC complex"/>
    <property type="evidence" value="ECO:0007669"/>
    <property type="project" value="InterPro"/>
</dbReference>
<evidence type="ECO:0000259" key="2">
    <source>
        <dbReference type="Pfam" id="PF24101"/>
    </source>
</evidence>
<evidence type="ECO:0000259" key="3">
    <source>
        <dbReference type="Pfam" id="PF24655"/>
    </source>
</evidence>
<evidence type="ECO:0000259" key="4">
    <source>
        <dbReference type="Pfam" id="PF24658"/>
    </source>
</evidence>
<reference evidence="5" key="2">
    <citation type="submission" date="2015-03" db="UniProtKB">
        <authorList>
            <consortium name="EnsemblPlants"/>
        </authorList>
    </citation>
    <scope>IDENTIFICATION</scope>
</reference>
<dbReference type="InterPro" id="IPR056062">
    <property type="entry name" value="DUF7645"/>
</dbReference>
<feature type="compositionally biased region" description="Polar residues" evidence="1">
    <location>
        <begin position="801"/>
        <end position="812"/>
    </location>
</feature>
<feature type="region of interest" description="Disordered" evidence="1">
    <location>
        <begin position="1020"/>
        <end position="1078"/>
    </location>
</feature>
<dbReference type="Proteomes" id="UP000026960">
    <property type="component" value="Chromosome 5"/>
</dbReference>
<feature type="domain" description="DUF7645" evidence="3">
    <location>
        <begin position="481"/>
        <end position="539"/>
    </location>
</feature>
<feature type="region of interest" description="Disordered" evidence="1">
    <location>
        <begin position="531"/>
        <end position="562"/>
    </location>
</feature>
<dbReference type="eggNOG" id="ENOG502QPUA">
    <property type="taxonomic scope" value="Eukaryota"/>
</dbReference>
<keyword evidence="6" id="KW-1185">Reference proteome</keyword>
<feature type="domain" description="GTF3C1 extended winged-helix" evidence="2">
    <location>
        <begin position="124"/>
        <end position="232"/>
    </location>
</feature>
<dbReference type="PANTHER" id="PTHR15180">
    <property type="entry name" value="GENERAL TRANSCRIPTION FACTOR 3C POLYPEPTIDE 1"/>
    <property type="match status" value="1"/>
</dbReference>
<dbReference type="InterPro" id="IPR056064">
    <property type="entry name" value="DUF7647"/>
</dbReference>
<feature type="region of interest" description="Disordered" evidence="1">
    <location>
        <begin position="801"/>
        <end position="821"/>
    </location>
</feature>
<dbReference type="PaxDb" id="65489-OBART05G26320.1"/>
<proteinExistence type="predicted"/>
<evidence type="ECO:0008006" key="7">
    <source>
        <dbReference type="Google" id="ProtNLM"/>
    </source>
</evidence>
<evidence type="ECO:0000313" key="6">
    <source>
        <dbReference type="Proteomes" id="UP000026960"/>
    </source>
</evidence>
<feature type="region of interest" description="Disordered" evidence="1">
    <location>
        <begin position="1212"/>
        <end position="1231"/>
    </location>
</feature>
<dbReference type="GO" id="GO:0003677">
    <property type="term" value="F:DNA binding"/>
    <property type="evidence" value="ECO:0007669"/>
    <property type="project" value="InterPro"/>
</dbReference>
<dbReference type="EnsemblPlants" id="OBART05G26320.1">
    <property type="protein sequence ID" value="OBART05G26320.1"/>
    <property type="gene ID" value="OBART05G26320"/>
</dbReference>
<accession>A0A0D3GB09</accession>
<dbReference type="CDD" id="cd16169">
    <property type="entry name" value="Tau138_eWH"/>
    <property type="match status" value="1"/>
</dbReference>
<feature type="compositionally biased region" description="Basic residues" evidence="1">
    <location>
        <begin position="1059"/>
        <end position="1078"/>
    </location>
</feature>
<dbReference type="GO" id="GO:0042791">
    <property type="term" value="P:5S class rRNA transcription by RNA polymerase III"/>
    <property type="evidence" value="ECO:0007669"/>
    <property type="project" value="TreeGrafter"/>
</dbReference>
<dbReference type="Gramene" id="OBART05G26320.1">
    <property type="protein sequence ID" value="OBART05G26320.1"/>
    <property type="gene ID" value="OBART05G26320"/>
</dbReference>
<dbReference type="InterPro" id="IPR035625">
    <property type="entry name" value="Tfc3-like_eWH"/>
</dbReference>
<dbReference type="STRING" id="65489.A0A0D3GB09"/>
<dbReference type="Pfam" id="PF24655">
    <property type="entry name" value="DUF7645"/>
    <property type="match status" value="1"/>
</dbReference>
<evidence type="ECO:0000313" key="5">
    <source>
        <dbReference type="EnsemblPlants" id="OBART05G26320.1"/>
    </source>
</evidence>
<dbReference type="InterPro" id="IPR044210">
    <property type="entry name" value="Tfc3-like"/>
</dbReference>
<dbReference type="Pfam" id="PF24101">
    <property type="entry name" value="WHD_GTF3C1"/>
    <property type="match status" value="1"/>
</dbReference>
<feature type="compositionally biased region" description="Low complexity" evidence="1">
    <location>
        <begin position="539"/>
        <end position="555"/>
    </location>
</feature>
<dbReference type="Pfam" id="PF24658">
    <property type="entry name" value="DUF7647"/>
    <property type="match status" value="1"/>
</dbReference>
<evidence type="ECO:0000256" key="1">
    <source>
        <dbReference type="SAM" id="MobiDB-lite"/>
    </source>
</evidence>
<dbReference type="InterPro" id="IPR056467">
    <property type="entry name" value="eWH_GTF3C1"/>
</dbReference>
<dbReference type="HOGENOM" id="CLU_000924_0_0_1"/>
<sequence>MLERFKLIREAEVLDKTSQYRVWTSKNFSHYKARIALQNFDVLLDDHDYCADLWSLAPSKGSGSPSPKGDLCVDNNFSFEEEYSDKLIGPHLLSNRETCVGASQLLEEDKSALGKRKRCHRPTSIRDDQRPKRILHMLKKKKFVLMVELHKWLERLEKENGKIMDRKTLTSTVNKLQKEGSCKCIKVSVPLVTNYARNHLVDVILHSSVGDLSMELVNEIKDRQRNFDTETRSRAVTKLRKKQQTAAIHGLRIRRRVKVNKPLVLEAIYANGFIGAKMIRAKLLHKFLWLYVSSLSNWCSPSDYAKEGHLNKNLNQSCLLFSMSAAIKEMPLELFLQVVGSGKKIDCVITKCSLGETLSEIPTKEYDQLMDTHAKGRLSRLITILDKLKDSGVQSDAAPTYSLVLRPYIEEPTPIILPSSHINVNNCPKFRHDFMLSKQESVDAYWETLEYCHLTAGFAKPSSTFPGYSVPEVSHPRSWSSLRVMTTEQRLELQQRVMNVTEKGKLSYKDCRIIAKDLTLSVQQVLCVSSQNRRHRQPRVPVSQSQPKVSSGSTSQKRKRSADEITLKFIKQKVEASGSAQQRSSQSIPNEEVPERIFLSSPDLPEQHYLPVSKTSSTPTYHIDSPVHTAEDKESSAMINQSTLVRRCTESSKNKEKFMKEKKIFWTYESDRKLLMIYTRYRAARGARSSRVDWNSLSDLPASPAACCRRMSDFRAKMYIRLAVSQICNLLGIRYAKHLERERISKAKGLLSQVSDSNKENCVDSDSEQLSWDNFEDQEIRGALDEVLEFIQLEKMDRTKQISSKNEVSNDSNADEAPTGQEQTIMQYVTSSSTEVPESGLHEHVKPYRHPTAIHASKNTENFFRYHEEVIIPNEDEITKRDVCKSLAVANALELLKMVYLSTSSGPEVQASLTATFKLYSEREIFTAFCFLRDRNFTVTRNGTKPATLSGKFFFNASHSPFPFGSGKKASEFSKWLIAQQKNTMDSRVYLYPDLQCGEIVHLFSLVLSGEMCISPSLPSKGVGEADEPNSHIPLDGADEPDDRIPSVEDTSELDDSTHKRKADKVKLKSSKSKKHKPLPKIESDFCYRREKGFPGIQVALNQEKNQTSNLMHALHDEECLIFTLAREMGSKDVNAYDGVQIVDTLHKSKYHITTLAKYSGCSCLRDPAFEIAATGDAENTLKDKHGVASNLQRTVKMLGDVHTVTVLDVQSNSSSPHMHSGEDERLSTPTQDNGGSGCCHACGRHIYQPILPWINGDGSMNDTVYEGLSRRIIGYVMQYPGVVEEHLICRMDVLNPQTCRTLLEQLAVDKHIYVRVFDEPVPVAPTTFQSLLKQHGHCKEPSKCRRRYFANPTSTFQL</sequence>
<feature type="domain" description="DUF7647" evidence="4">
    <location>
        <begin position="314"/>
        <end position="480"/>
    </location>
</feature>
<dbReference type="GO" id="GO:0006384">
    <property type="term" value="P:transcription initiation at RNA polymerase III promoter"/>
    <property type="evidence" value="ECO:0007669"/>
    <property type="project" value="InterPro"/>
</dbReference>
<name>A0A0D3GB09_9ORYZ</name>